<dbReference type="Proteomes" id="UP000827092">
    <property type="component" value="Unassembled WGS sequence"/>
</dbReference>
<organism evidence="1 2">
    <name type="scientific">Oedothorax gibbosus</name>
    <dbReference type="NCBI Taxonomy" id="931172"/>
    <lineage>
        <taxon>Eukaryota</taxon>
        <taxon>Metazoa</taxon>
        <taxon>Ecdysozoa</taxon>
        <taxon>Arthropoda</taxon>
        <taxon>Chelicerata</taxon>
        <taxon>Arachnida</taxon>
        <taxon>Araneae</taxon>
        <taxon>Araneomorphae</taxon>
        <taxon>Entelegynae</taxon>
        <taxon>Araneoidea</taxon>
        <taxon>Linyphiidae</taxon>
        <taxon>Erigoninae</taxon>
        <taxon>Oedothorax</taxon>
    </lineage>
</organism>
<evidence type="ECO:0000313" key="2">
    <source>
        <dbReference type="Proteomes" id="UP000827092"/>
    </source>
</evidence>
<reference evidence="1 2" key="1">
    <citation type="journal article" date="2022" name="Nat. Ecol. Evol.">
        <title>A masculinizing supergene underlies an exaggerated male reproductive morph in a spider.</title>
        <authorList>
            <person name="Hendrickx F."/>
            <person name="De Corte Z."/>
            <person name="Sonet G."/>
            <person name="Van Belleghem S.M."/>
            <person name="Kostlbacher S."/>
            <person name="Vangestel C."/>
        </authorList>
    </citation>
    <scope>NUCLEOTIDE SEQUENCE [LARGE SCALE GENOMIC DNA]</scope>
    <source>
        <strain evidence="1">W744_W776</strain>
    </source>
</reference>
<evidence type="ECO:0000313" key="1">
    <source>
        <dbReference type="EMBL" id="KAG8199290.1"/>
    </source>
</evidence>
<comment type="caution">
    <text evidence="1">The sequence shown here is derived from an EMBL/GenBank/DDBJ whole genome shotgun (WGS) entry which is preliminary data.</text>
</comment>
<dbReference type="EMBL" id="JAFNEN010000028">
    <property type="protein sequence ID" value="KAG8199290.1"/>
    <property type="molecule type" value="Genomic_DNA"/>
</dbReference>
<gene>
    <name evidence="1" type="ORF">JTE90_011758</name>
</gene>
<sequence>MLRKESFFWLLQTMPSRWKPPPLLQTPLQGINKLPRCSSLFPPSLRSTTHEKKYIKHLLPLNKNGGYWA</sequence>
<name>A0AAV6VRP1_9ARAC</name>
<keyword evidence="2" id="KW-1185">Reference proteome</keyword>
<dbReference type="AlphaFoldDB" id="A0AAV6VRP1"/>
<protein>
    <submittedName>
        <fullName evidence="1">Uncharacterized protein</fullName>
    </submittedName>
</protein>
<proteinExistence type="predicted"/>
<accession>A0AAV6VRP1</accession>